<protein>
    <submittedName>
        <fullName evidence="2">Uncharacterized protein</fullName>
    </submittedName>
</protein>
<evidence type="ECO:0000256" key="1">
    <source>
        <dbReference type="SAM" id="SignalP"/>
    </source>
</evidence>
<dbReference type="OrthoDB" id="6264717at2"/>
<feature type="signal peptide" evidence="1">
    <location>
        <begin position="1"/>
        <end position="26"/>
    </location>
</feature>
<keyword evidence="3" id="KW-1185">Reference proteome</keyword>
<keyword evidence="1" id="KW-0732">Signal</keyword>
<evidence type="ECO:0000313" key="2">
    <source>
        <dbReference type="EMBL" id="RRJ90686.1"/>
    </source>
</evidence>
<accession>A0A3P3W9K0</accession>
<feature type="chain" id="PRO_5018159286" evidence="1">
    <location>
        <begin position="27"/>
        <end position="182"/>
    </location>
</feature>
<name>A0A3P3W9K0_9FLAO</name>
<reference evidence="2 3" key="1">
    <citation type="submission" date="2018-11" db="EMBL/GenBank/DDBJ databases">
        <title>Flavobacterium sp. nov., YIM 102701-2 draft genome.</title>
        <authorList>
            <person name="Li G."/>
            <person name="Jiang Y."/>
        </authorList>
    </citation>
    <scope>NUCLEOTIDE SEQUENCE [LARGE SCALE GENOMIC DNA]</scope>
    <source>
        <strain evidence="2 3">YIM 102701-2</strain>
    </source>
</reference>
<dbReference type="EMBL" id="RQVQ01000015">
    <property type="protein sequence ID" value="RRJ90686.1"/>
    <property type="molecule type" value="Genomic_DNA"/>
</dbReference>
<dbReference type="Proteomes" id="UP000275719">
    <property type="component" value="Unassembled WGS sequence"/>
</dbReference>
<evidence type="ECO:0000313" key="3">
    <source>
        <dbReference type="Proteomes" id="UP000275719"/>
    </source>
</evidence>
<gene>
    <name evidence="2" type="ORF">EG240_08325</name>
</gene>
<comment type="caution">
    <text evidence="2">The sequence shown here is derived from an EMBL/GenBank/DDBJ whole genome shotgun (WGS) entry which is preliminary data.</text>
</comment>
<proteinExistence type="predicted"/>
<dbReference type="AlphaFoldDB" id="A0A3P3W9K0"/>
<organism evidence="2 3">
    <name type="scientific">Paenimyroides tangerinum</name>
    <dbReference type="NCBI Taxonomy" id="2488728"/>
    <lineage>
        <taxon>Bacteria</taxon>
        <taxon>Pseudomonadati</taxon>
        <taxon>Bacteroidota</taxon>
        <taxon>Flavobacteriia</taxon>
        <taxon>Flavobacteriales</taxon>
        <taxon>Flavobacteriaceae</taxon>
        <taxon>Paenimyroides</taxon>
    </lineage>
</organism>
<sequence length="182" mass="19540">MKTTSNFFKTTTVLAIALIFGFSANAQEKVKTNKLSVEVGEFYSLKLSNDNATILLDSEAKFANGSESTPITMTIFSSKKYAVSAKVSSAQFSGTAANTTVDTDNIDLIVEKTSGNEEATISTRTNNSLKHTTAEQIVSSTVATKADVYSLVYAIPANNTSAFLDQYGKTITTEITYTLLPL</sequence>